<protein>
    <submittedName>
        <fullName evidence="2">Uncharacterized protein</fullName>
    </submittedName>
</protein>
<evidence type="ECO:0000256" key="1">
    <source>
        <dbReference type="SAM" id="Coils"/>
    </source>
</evidence>
<feature type="coiled-coil region" evidence="1">
    <location>
        <begin position="5"/>
        <end position="32"/>
    </location>
</feature>
<organism evidence="2 3">
    <name type="scientific">Hepatospora eriocheir</name>
    <dbReference type="NCBI Taxonomy" id="1081669"/>
    <lineage>
        <taxon>Eukaryota</taxon>
        <taxon>Fungi</taxon>
        <taxon>Fungi incertae sedis</taxon>
        <taxon>Microsporidia</taxon>
        <taxon>Hepatosporidae</taxon>
        <taxon>Hepatospora</taxon>
    </lineage>
</organism>
<dbReference type="EMBL" id="LVKB01000073">
    <property type="protein sequence ID" value="ORD96599.1"/>
    <property type="molecule type" value="Genomic_DNA"/>
</dbReference>
<evidence type="ECO:0000313" key="3">
    <source>
        <dbReference type="Proteomes" id="UP000192356"/>
    </source>
</evidence>
<dbReference type="Proteomes" id="UP000192356">
    <property type="component" value="Unassembled WGS sequence"/>
</dbReference>
<dbReference type="VEuPathDB" id="MicrosporidiaDB:A0H76_357"/>
<proteinExistence type="predicted"/>
<dbReference type="AlphaFoldDB" id="A0A1X0Q9W6"/>
<keyword evidence="3" id="KW-1185">Reference proteome</keyword>
<gene>
    <name evidence="2" type="ORF">HERIO_1464</name>
</gene>
<accession>A0A1X0Q9W6</accession>
<evidence type="ECO:0000313" key="2">
    <source>
        <dbReference type="EMBL" id="ORD96599.1"/>
    </source>
</evidence>
<comment type="caution">
    <text evidence="2">The sequence shown here is derived from an EMBL/GenBank/DDBJ whole genome shotgun (WGS) entry which is preliminary data.</text>
</comment>
<reference evidence="2 3" key="1">
    <citation type="journal article" date="2017" name="Environ. Microbiol.">
        <title>Decay of the glycolytic pathway and adaptation to intranuclear parasitism within Enterocytozoonidae microsporidia.</title>
        <authorList>
            <person name="Wiredu Boakye D."/>
            <person name="Jaroenlak P."/>
            <person name="Prachumwat A."/>
            <person name="Williams T.A."/>
            <person name="Bateman K.S."/>
            <person name="Itsathitphaisarn O."/>
            <person name="Sritunyalucksana K."/>
            <person name="Paszkiewicz K.H."/>
            <person name="Moore K.A."/>
            <person name="Stentiford G.D."/>
            <person name="Williams B.A."/>
        </authorList>
    </citation>
    <scope>NUCLEOTIDE SEQUENCE [LARGE SCALE GENOMIC DNA]</scope>
    <source>
        <strain evidence="2 3">GB1</strain>
    </source>
</reference>
<keyword evidence="1" id="KW-0175">Coiled coil</keyword>
<dbReference type="VEuPathDB" id="MicrosporidiaDB:HERIO_1464"/>
<name>A0A1X0Q9W6_9MICR</name>
<sequence>MRMNNKELATENNTLKEKLTQSIKDNEELKKSTLKTEYYCQVYYSKLILAIDEGINSMENMLKSCKAMRDKVSQSHNILKKINRHKKLYSNEDNKINYSYDKLKSISNDKFTKDECNELINTFTVSLELINKKFK</sequence>